<accession>A0A6S4T9S1</accession>
<protein>
    <recommendedName>
        <fullName evidence="3">TldD protein</fullName>
    </recommendedName>
</protein>
<evidence type="ECO:0000313" key="2">
    <source>
        <dbReference type="Proteomes" id="UP000515756"/>
    </source>
</evidence>
<evidence type="ECO:0008006" key="3">
    <source>
        <dbReference type="Google" id="ProtNLM"/>
    </source>
</evidence>
<organism evidence="1 2">
    <name type="scientific">Aeromonas caviae</name>
    <name type="common">Aeromonas punctata</name>
    <dbReference type="NCBI Taxonomy" id="648"/>
    <lineage>
        <taxon>Bacteria</taxon>
        <taxon>Pseudomonadati</taxon>
        <taxon>Pseudomonadota</taxon>
        <taxon>Gammaproteobacteria</taxon>
        <taxon>Aeromonadales</taxon>
        <taxon>Aeromonadaceae</taxon>
        <taxon>Aeromonas</taxon>
    </lineage>
</organism>
<proteinExistence type="predicted"/>
<reference evidence="1 2" key="1">
    <citation type="submission" date="2019-12" db="EMBL/GenBank/DDBJ databases">
        <title>complete genome sequences of Aeromonas caviae str. WP2-W18-ESBL-01 isolated from wastewater treatment plant effluent.</title>
        <authorList>
            <person name="Sekizuka T."/>
            <person name="Itokawa K."/>
            <person name="Yatsu K."/>
            <person name="Inamine Y."/>
            <person name="Kuroda M."/>
        </authorList>
    </citation>
    <scope>NUCLEOTIDE SEQUENCE [LARGE SCALE GENOMIC DNA]</scope>
    <source>
        <strain evidence="1 2">WP2-W18-ESBL-01</strain>
    </source>
</reference>
<evidence type="ECO:0000313" key="1">
    <source>
        <dbReference type="EMBL" id="BBQ32010.1"/>
    </source>
</evidence>
<gene>
    <name evidence="1" type="ORF">WP2W18E01_35920</name>
</gene>
<dbReference type="EMBL" id="AP021927">
    <property type="protein sequence ID" value="BBQ32010.1"/>
    <property type="molecule type" value="Genomic_DNA"/>
</dbReference>
<sequence>MNIHDTLCGSISRLIRVSVGQPSLKVDNILVGGNA</sequence>
<dbReference type="Proteomes" id="UP000515756">
    <property type="component" value="Chromosome"/>
</dbReference>
<dbReference type="AlphaFoldDB" id="A0A6S4T9S1"/>
<name>A0A6S4T9S1_AERCA</name>